<dbReference type="AlphaFoldDB" id="A0A2G3DV13"/>
<dbReference type="InterPro" id="IPR057666">
    <property type="entry name" value="DrpA_SLOG"/>
</dbReference>
<dbReference type="NCBIfam" id="TIGR00732">
    <property type="entry name" value="dprA"/>
    <property type="match status" value="1"/>
</dbReference>
<evidence type="ECO:0000259" key="2">
    <source>
        <dbReference type="Pfam" id="PF02481"/>
    </source>
</evidence>
<evidence type="ECO:0000313" key="3">
    <source>
        <dbReference type="EMBL" id="PHU34868.1"/>
    </source>
</evidence>
<dbReference type="Gene3D" id="3.40.50.450">
    <property type="match status" value="1"/>
</dbReference>
<dbReference type="RefSeq" id="WP_099391770.1">
    <property type="nucleotide sequence ID" value="NZ_PDYF01000011.1"/>
</dbReference>
<dbReference type="GO" id="GO:0009294">
    <property type="term" value="P:DNA-mediated transformation"/>
    <property type="evidence" value="ECO:0007669"/>
    <property type="project" value="InterPro"/>
</dbReference>
<evidence type="ECO:0000313" key="4">
    <source>
        <dbReference type="Proteomes" id="UP000225889"/>
    </source>
</evidence>
<sequence>MSNELAFQYWFLQNEDISYGKKQKLIEYFYNSFNIYTASKNELVASMSFTETEAELFIKNRSLYQVDKEYERFCQSPFSFITTEDPSYPKKLANIYDNPYGLFYNGNLPSFNNCIAIVGARRCSAYGKKLAFELGNRLAKEGFTIISGMARGIDTHSHRGAIEASGKTVAVLGCGCDVIYPPENHLIYEEIVQNGAVMSEYQMGSSPIAQNFPRRNRIVSALSDIVIVIEAREKSGSLITADLALDQGKDIYVVPGRIGDSLSEGCNRLISQGAGIIYNVDAFINEILERYGKVNQKRTVVNQRLNISREEKKILSLFDYYPKSLSTIMEQTNIDYLNLLSVVYSLEKQGLIEEVFKNNYVKFS</sequence>
<dbReference type="PANTHER" id="PTHR43022:SF1">
    <property type="entry name" value="PROTEIN SMF"/>
    <property type="match status" value="1"/>
</dbReference>
<proteinExistence type="inferred from homology"/>
<dbReference type="EMBL" id="PDYF01000011">
    <property type="protein sequence ID" value="PHU34868.1"/>
    <property type="molecule type" value="Genomic_DNA"/>
</dbReference>
<dbReference type="PANTHER" id="PTHR43022">
    <property type="entry name" value="PROTEIN SMF"/>
    <property type="match status" value="1"/>
</dbReference>
<comment type="caution">
    <text evidence="3">The sequence shown here is derived from an EMBL/GenBank/DDBJ whole genome shotgun (WGS) entry which is preliminary data.</text>
</comment>
<name>A0A2G3DV13_9FIRM</name>
<dbReference type="InterPro" id="IPR003488">
    <property type="entry name" value="DprA"/>
</dbReference>
<accession>A0A2G3DV13</accession>
<dbReference type="SUPFAM" id="SSF102405">
    <property type="entry name" value="MCP/YpsA-like"/>
    <property type="match status" value="1"/>
</dbReference>
<reference evidence="3 4" key="2">
    <citation type="submission" date="2017-10" db="EMBL/GenBank/DDBJ databases">
        <authorList>
            <person name="Banno H."/>
            <person name="Chua N.-H."/>
        </authorList>
    </citation>
    <scope>NUCLEOTIDE SEQUENCE [LARGE SCALE GENOMIC DNA]</scope>
    <source>
        <strain evidence="3 4">JK626</strain>
    </source>
</reference>
<comment type="similarity">
    <text evidence="1">Belongs to the DprA/Smf family.</text>
</comment>
<protein>
    <submittedName>
        <fullName evidence="3">DNA-protecting protein DprA</fullName>
    </submittedName>
</protein>
<organism evidence="3 4">
    <name type="scientific">Pseudobutyrivibrio ruminis</name>
    <dbReference type="NCBI Taxonomy" id="46206"/>
    <lineage>
        <taxon>Bacteria</taxon>
        <taxon>Bacillati</taxon>
        <taxon>Bacillota</taxon>
        <taxon>Clostridia</taxon>
        <taxon>Lachnospirales</taxon>
        <taxon>Lachnospiraceae</taxon>
        <taxon>Pseudobutyrivibrio</taxon>
    </lineage>
</organism>
<reference evidence="3 4" key="1">
    <citation type="submission" date="2017-10" db="EMBL/GenBank/DDBJ databases">
        <title>Resolving the taxonomy of Roseburia spp., Eubacterium rectale and Agathobacter spp. through phylogenomic analysis.</title>
        <authorList>
            <person name="Sheridan P.O."/>
            <person name="Walker A.W."/>
            <person name="Duncan S.H."/>
            <person name="Scott K.P."/>
            <person name="Toole P.W.O."/>
            <person name="Luis P."/>
            <person name="Flint H.J."/>
        </authorList>
    </citation>
    <scope>NUCLEOTIDE SEQUENCE [LARGE SCALE GENOMIC DNA]</scope>
    <source>
        <strain evidence="3 4">JK626</strain>
    </source>
</reference>
<gene>
    <name evidence="3" type="primary">dprA</name>
    <name evidence="3" type="ORF">CSX01_05895</name>
</gene>
<feature type="domain" description="Smf/DprA SLOG" evidence="2">
    <location>
        <begin position="80"/>
        <end position="286"/>
    </location>
</feature>
<evidence type="ECO:0000256" key="1">
    <source>
        <dbReference type="ARBA" id="ARBA00006525"/>
    </source>
</evidence>
<dbReference type="Pfam" id="PF02481">
    <property type="entry name" value="DNA_processg_A"/>
    <property type="match status" value="1"/>
</dbReference>
<dbReference type="Proteomes" id="UP000225889">
    <property type="component" value="Unassembled WGS sequence"/>
</dbReference>